<dbReference type="RefSeq" id="WP_059314986.1">
    <property type="nucleotide sequence ID" value="NZ_CP013987.1"/>
</dbReference>
<dbReference type="Proteomes" id="UP000064137">
    <property type="component" value="Chromosome"/>
</dbReference>
<reference evidence="2 3" key="1">
    <citation type="submission" date="2016-01" db="EMBL/GenBank/DDBJ databases">
        <title>Annotation of Pseudomonas oryzihabitans USDA-ARS-USMARC-56511.</title>
        <authorList>
            <person name="Harhay G.P."/>
            <person name="Harhay D.M."/>
            <person name="Smith T.P.L."/>
            <person name="Bono J.L."/>
            <person name="Heaton M.P."/>
            <person name="Clawson M.L."/>
            <person name="Chitko-Mckown C.G."/>
            <person name="Capik S.F."/>
            <person name="DeDonder K.D."/>
            <person name="Apley M.D."/>
            <person name="Lubbers B.V."/>
            <person name="White B.J."/>
            <person name="Larson R.L."/>
        </authorList>
    </citation>
    <scope>NUCLEOTIDE SEQUENCE [LARGE SCALE GENOMIC DNA]</scope>
    <source>
        <strain evidence="2 3">USDA-ARS-USMARC-56511</strain>
    </source>
</reference>
<sequence length="85" mass="9311">MTALKPTDAQLRDALLAKAAARRPGTTFCPSEVARDLAADWRPLMEPLRHAARELARDGRLRVTQKGGPLDAEVPWQGPIRLSLA</sequence>
<evidence type="ECO:0000256" key="1">
    <source>
        <dbReference type="SAM" id="MobiDB-lite"/>
    </source>
</evidence>
<evidence type="ECO:0000313" key="2">
    <source>
        <dbReference type="EMBL" id="ALZ84811.1"/>
    </source>
</evidence>
<dbReference type="EMBL" id="CP013987">
    <property type="protein sequence ID" value="ALZ84811.1"/>
    <property type="molecule type" value="Genomic_DNA"/>
</dbReference>
<dbReference type="InterPro" id="IPR021660">
    <property type="entry name" value="DUF3253"/>
</dbReference>
<dbReference type="Pfam" id="PF11625">
    <property type="entry name" value="DUF3253"/>
    <property type="match status" value="1"/>
</dbReference>
<protein>
    <recommendedName>
        <fullName evidence="4">DUF3253 domain-containing protein</fullName>
    </recommendedName>
</protein>
<dbReference type="Gene3D" id="1.10.10.10">
    <property type="entry name" value="Winged helix-like DNA-binding domain superfamily/Winged helix DNA-binding domain"/>
    <property type="match status" value="1"/>
</dbReference>
<dbReference type="KEGG" id="por:APT59_11630"/>
<name>A0A0U4VNT5_9PSED</name>
<gene>
    <name evidence="2" type="ORF">APT59_11630</name>
</gene>
<feature type="region of interest" description="Disordered" evidence="1">
    <location>
        <begin position="66"/>
        <end position="85"/>
    </location>
</feature>
<dbReference type="SUPFAM" id="SSF46785">
    <property type="entry name" value="Winged helix' DNA-binding domain"/>
    <property type="match status" value="1"/>
</dbReference>
<evidence type="ECO:0000313" key="3">
    <source>
        <dbReference type="Proteomes" id="UP000064137"/>
    </source>
</evidence>
<accession>A0A0U4VNT5</accession>
<proteinExistence type="predicted"/>
<dbReference type="InterPro" id="IPR036390">
    <property type="entry name" value="WH_DNA-bd_sf"/>
</dbReference>
<dbReference type="InterPro" id="IPR036388">
    <property type="entry name" value="WH-like_DNA-bd_sf"/>
</dbReference>
<dbReference type="OrthoDB" id="6183357at2"/>
<organism evidence="2 3">
    <name type="scientific">Pseudomonas oryzihabitans</name>
    <dbReference type="NCBI Taxonomy" id="47885"/>
    <lineage>
        <taxon>Bacteria</taxon>
        <taxon>Pseudomonadati</taxon>
        <taxon>Pseudomonadota</taxon>
        <taxon>Gammaproteobacteria</taxon>
        <taxon>Pseudomonadales</taxon>
        <taxon>Pseudomonadaceae</taxon>
        <taxon>Pseudomonas</taxon>
    </lineage>
</organism>
<dbReference type="AlphaFoldDB" id="A0A0U4VNT5"/>
<evidence type="ECO:0008006" key="4">
    <source>
        <dbReference type="Google" id="ProtNLM"/>
    </source>
</evidence>